<dbReference type="GO" id="GO:0004812">
    <property type="term" value="F:aminoacyl-tRNA ligase activity"/>
    <property type="evidence" value="ECO:0007669"/>
    <property type="project" value="InterPro"/>
</dbReference>
<reference evidence="1" key="1">
    <citation type="submission" date="2020-05" db="EMBL/GenBank/DDBJ databases">
        <authorList>
            <person name="Chiriac C."/>
            <person name="Salcher M."/>
            <person name="Ghai R."/>
            <person name="Kavagutti S V."/>
        </authorList>
    </citation>
    <scope>NUCLEOTIDE SEQUENCE</scope>
</reference>
<dbReference type="EMBL" id="CAFAAB010000140">
    <property type="protein sequence ID" value="CAB4790302.1"/>
    <property type="molecule type" value="Genomic_DNA"/>
</dbReference>
<organism evidence="1">
    <name type="scientific">freshwater metagenome</name>
    <dbReference type="NCBI Taxonomy" id="449393"/>
    <lineage>
        <taxon>unclassified sequences</taxon>
        <taxon>metagenomes</taxon>
        <taxon>ecological metagenomes</taxon>
    </lineage>
</organism>
<sequence length="366" mass="38949">MSSILAILGSGEIAPNMVKVHRELFAHLGSIDAVFLDTPFGFQENVPQLSEKIQSYFDTSLQVTMKAASFCNFERSSELERAQFIQNVSAANYVFAGPGSPSYALHQWSPIKLGETLRRTLEQNGIVCFSSAAALTLGSHTAPIYEIYKVGAELAWLPGLDVLSQAGLRAAVIPHYDNAEGGNHDTSRCYIGANRLTQMEALLPEDVAIFGVDEHTAAIIDLDADTVSVRGRGNAYWRLGGTERVLANDTTVALSELRNAPTAPRVQISTTISPAEHSPQALGEIIAGNGAGALEALSALVALATSGGPGRVDPTPLIDAVLVARANARAAGQYELSDQLRDAILTIGAEVKDGPNGATWHFRDNL</sequence>
<accession>A0A6J6X062</accession>
<gene>
    <name evidence="1" type="ORF">UFOPK2958_01127</name>
</gene>
<dbReference type="InterPro" id="IPR029062">
    <property type="entry name" value="Class_I_gatase-like"/>
</dbReference>
<dbReference type="InterPro" id="IPR009080">
    <property type="entry name" value="tRNAsynth_Ia_anticodon-bd"/>
</dbReference>
<dbReference type="GO" id="GO:0005524">
    <property type="term" value="F:ATP binding"/>
    <property type="evidence" value="ECO:0007669"/>
    <property type="project" value="InterPro"/>
</dbReference>
<dbReference type="Gene3D" id="3.40.50.880">
    <property type="match status" value="1"/>
</dbReference>
<dbReference type="Gene3D" id="1.20.120.1910">
    <property type="entry name" value="Cysteine-tRNA ligase, C-terminal anti-codon recognition domain"/>
    <property type="match status" value="1"/>
</dbReference>
<dbReference type="SUPFAM" id="SSF47323">
    <property type="entry name" value="Anticodon-binding domain of a subclass of class I aminoacyl-tRNA synthetases"/>
    <property type="match status" value="1"/>
</dbReference>
<name>A0A6J6X062_9ZZZZ</name>
<protein>
    <submittedName>
        <fullName evidence="1">Unannotated protein</fullName>
    </submittedName>
</protein>
<evidence type="ECO:0000313" key="1">
    <source>
        <dbReference type="EMBL" id="CAB4790302.1"/>
    </source>
</evidence>
<proteinExistence type="predicted"/>
<dbReference type="AlphaFoldDB" id="A0A6J6X062"/>
<dbReference type="GO" id="GO:0006418">
    <property type="term" value="P:tRNA aminoacylation for protein translation"/>
    <property type="evidence" value="ECO:0007669"/>
    <property type="project" value="InterPro"/>
</dbReference>